<dbReference type="InterPro" id="IPR016186">
    <property type="entry name" value="C-type_lectin-like/link_sf"/>
</dbReference>
<reference evidence="6" key="1">
    <citation type="submission" date="2017-11" db="EMBL/GenBank/DDBJ databases">
        <authorList>
            <person name="Chan K.G."/>
            <person name="Lee L.S."/>
        </authorList>
    </citation>
    <scope>NUCLEOTIDE SEQUENCE [LARGE SCALE GENOMIC DNA]</scope>
    <source>
        <strain evidence="6">DSM 100970</strain>
    </source>
</reference>
<keyword evidence="1" id="KW-0732">Signal</keyword>
<evidence type="ECO:0008006" key="7">
    <source>
        <dbReference type="Google" id="ProtNLM"/>
    </source>
</evidence>
<dbReference type="Pfam" id="PF13205">
    <property type="entry name" value="Big_5"/>
    <property type="match status" value="2"/>
</dbReference>
<sequence length="692" mass="73746">MCPFWISEFFGLHAIIPDVNITKEKMMRSLKNLNSYKKLFISLCIILSTGCNAGNAQDSSDTSTSNTQTTNDMLSQPIYTSTTKTTQNDPQSAESIGIQQISPANGDTGIGISAPVIVTFKTKFDLTGISASLIDANNVNSVEIPLIMNGNDLTYTFIPSIKLKPNTTYKFVLNRKGSNTSSKVLTTSSYTTQASYKIFLTSGDYKGNLRGSYSNASTGADAICNSDAGSPDKTQYYKAMFSVVGERYACASDSVCGGTNSLNWVLQPGTGYYNVNSELIGTTTGQSIFTFPLTVAFGVGSSNHVWTGLSTTWGSVDGGDSCKAWTSSSSENKGRCGRSGQIDPGAISNDKQDCNGLRKLYCVMQPNAVLTNPLARSTTNNYTTPISVMFNVVSGINPATVTTSTFTVSESFPETTGHLISGTIATTDNINFTFTPSSSLVPGKTYTVHLSSSIMSNSGMPISATNISFYTATETKLLYLTSDKWWGDLLKTAQKAGSTATTGVAGADYLCQMDAQCPAGKTCKAVISDDLNRIACVDNPNDPESAVKLCGAGHSVDWVLTPNTTYVNTKGTVIGTTNSQGIFNFLLGFQFSEAISDGGKAWTGLMPFWTSKKNITCERWTIGDSGVNQLAGMIGYSEQINHRSICAGAGHAGGCSQYNKEDGFGGKYCYTEVDGKKVLDGCSKRGLYCAVQ</sequence>
<feature type="region of interest" description="Disordered" evidence="2">
    <location>
        <begin position="327"/>
        <end position="348"/>
    </location>
</feature>
<proteinExistence type="predicted"/>
<keyword evidence="6" id="KW-1185">Reference proteome</keyword>
<dbReference type="AlphaFoldDB" id="A0A2I7N4S8"/>
<dbReference type="Pfam" id="PF07588">
    <property type="entry name" value="DUF1554"/>
    <property type="match status" value="2"/>
</dbReference>
<protein>
    <recommendedName>
        <fullName evidence="7">DUF1554 domain-containing protein</fullName>
    </recommendedName>
</protein>
<feature type="domain" description="SbsA Ig-like" evidence="4">
    <location>
        <begin position="365"/>
        <end position="471"/>
    </location>
</feature>
<accession>A0A2I7N4S8</accession>
<evidence type="ECO:0000256" key="1">
    <source>
        <dbReference type="ARBA" id="ARBA00022729"/>
    </source>
</evidence>
<dbReference type="InterPro" id="IPR014755">
    <property type="entry name" value="Cu-Rt/internalin_Ig-like"/>
</dbReference>
<feature type="domain" description="DUF1554" evidence="3">
    <location>
        <begin position="499"/>
        <end position="637"/>
    </location>
</feature>
<dbReference type="Gene3D" id="2.60.40.1220">
    <property type="match status" value="1"/>
</dbReference>
<dbReference type="SUPFAM" id="SSF56436">
    <property type="entry name" value="C-type lectin-like"/>
    <property type="match status" value="2"/>
</dbReference>
<dbReference type="Gene3D" id="2.60.40.3710">
    <property type="match status" value="1"/>
</dbReference>
<evidence type="ECO:0000313" key="6">
    <source>
        <dbReference type="Proteomes" id="UP000236655"/>
    </source>
</evidence>
<feature type="domain" description="SbsA Ig-like" evidence="4">
    <location>
        <begin position="98"/>
        <end position="176"/>
    </location>
</feature>
<name>A0A2I7N4S8_9NEIS</name>
<evidence type="ECO:0000313" key="5">
    <source>
        <dbReference type="EMBL" id="AUR51438.1"/>
    </source>
</evidence>
<feature type="domain" description="DUF1554" evidence="3">
    <location>
        <begin position="216"/>
        <end position="339"/>
    </location>
</feature>
<dbReference type="Proteomes" id="UP000236655">
    <property type="component" value="Chromosome"/>
</dbReference>
<evidence type="ECO:0000259" key="4">
    <source>
        <dbReference type="Pfam" id="PF13205"/>
    </source>
</evidence>
<gene>
    <name evidence="5" type="ORF">CUN60_03755</name>
</gene>
<dbReference type="InterPro" id="IPR032812">
    <property type="entry name" value="SbsA_Ig"/>
</dbReference>
<organism evidence="5 6">
    <name type="scientific">Aquella oligotrophica</name>
    <dbReference type="NCBI Taxonomy" id="2067065"/>
    <lineage>
        <taxon>Bacteria</taxon>
        <taxon>Pseudomonadati</taxon>
        <taxon>Pseudomonadota</taxon>
        <taxon>Betaproteobacteria</taxon>
        <taxon>Neisseriales</taxon>
        <taxon>Neisseriaceae</taxon>
        <taxon>Aquella</taxon>
    </lineage>
</organism>
<evidence type="ECO:0000259" key="3">
    <source>
        <dbReference type="Pfam" id="PF07588"/>
    </source>
</evidence>
<dbReference type="EMBL" id="CP024847">
    <property type="protein sequence ID" value="AUR51438.1"/>
    <property type="molecule type" value="Genomic_DNA"/>
</dbReference>
<evidence type="ECO:0000256" key="2">
    <source>
        <dbReference type="SAM" id="MobiDB-lite"/>
    </source>
</evidence>
<dbReference type="InterPro" id="IPR016187">
    <property type="entry name" value="CTDL_fold"/>
</dbReference>
<dbReference type="InterPro" id="IPR011448">
    <property type="entry name" value="DUF1554"/>
</dbReference>
<dbReference type="Gene3D" id="3.10.100.10">
    <property type="entry name" value="Mannose-Binding Protein A, subunit A"/>
    <property type="match status" value="2"/>
</dbReference>
<dbReference type="KEGG" id="nba:CUN60_03755"/>